<evidence type="ECO:0000313" key="2">
    <source>
        <dbReference type="Proteomes" id="UP000007266"/>
    </source>
</evidence>
<name>A0A139WEZ0_TRICA</name>
<sequence>MTPSILNSSQRHTEPVRQQGFMIGHWWNGVGPAQPSPKRHARLHKNTILQLQNSKLGNVYFLM</sequence>
<dbReference type="AlphaFoldDB" id="A0A139WEZ0"/>
<dbReference type="Proteomes" id="UP000007266">
    <property type="component" value="Linkage group 7"/>
</dbReference>
<accession>A0A139WEZ0</accession>
<dbReference type="EMBL" id="KQ971354">
    <property type="protein sequence ID" value="KYB26482.1"/>
    <property type="molecule type" value="Genomic_DNA"/>
</dbReference>
<keyword evidence="2" id="KW-1185">Reference proteome</keyword>
<proteinExistence type="predicted"/>
<reference evidence="1 2" key="2">
    <citation type="journal article" date="2010" name="Nucleic Acids Res.">
        <title>BeetleBase in 2010: revisions to provide comprehensive genomic information for Tribolium castaneum.</title>
        <authorList>
            <person name="Kim H.S."/>
            <person name="Murphy T."/>
            <person name="Xia J."/>
            <person name="Caragea D."/>
            <person name="Park Y."/>
            <person name="Beeman R.W."/>
            <person name="Lorenzen M.D."/>
            <person name="Butcher S."/>
            <person name="Manak J.R."/>
            <person name="Brown S.J."/>
        </authorList>
    </citation>
    <scope>GENOME REANNOTATION</scope>
    <source>
        <strain evidence="1 2">Georgia GA2</strain>
    </source>
</reference>
<evidence type="ECO:0000313" key="1">
    <source>
        <dbReference type="EMBL" id="KYB26482.1"/>
    </source>
</evidence>
<dbReference type="InParanoid" id="A0A139WEZ0"/>
<protein>
    <submittedName>
        <fullName evidence="1">Uncharacterized protein</fullName>
    </submittedName>
</protein>
<reference evidence="1 2" key="1">
    <citation type="journal article" date="2008" name="Nature">
        <title>The genome of the model beetle and pest Tribolium castaneum.</title>
        <authorList>
            <consortium name="Tribolium Genome Sequencing Consortium"/>
            <person name="Richards S."/>
            <person name="Gibbs R.A."/>
            <person name="Weinstock G.M."/>
            <person name="Brown S.J."/>
            <person name="Denell R."/>
            <person name="Beeman R.W."/>
            <person name="Gibbs R."/>
            <person name="Beeman R.W."/>
            <person name="Brown S.J."/>
            <person name="Bucher G."/>
            <person name="Friedrich M."/>
            <person name="Grimmelikhuijzen C.J."/>
            <person name="Klingler M."/>
            <person name="Lorenzen M."/>
            <person name="Richards S."/>
            <person name="Roth S."/>
            <person name="Schroder R."/>
            <person name="Tautz D."/>
            <person name="Zdobnov E.M."/>
            <person name="Muzny D."/>
            <person name="Gibbs R.A."/>
            <person name="Weinstock G.M."/>
            <person name="Attaway T."/>
            <person name="Bell S."/>
            <person name="Buhay C.J."/>
            <person name="Chandrabose M.N."/>
            <person name="Chavez D."/>
            <person name="Clerk-Blankenburg K.P."/>
            <person name="Cree A."/>
            <person name="Dao M."/>
            <person name="Davis C."/>
            <person name="Chacko J."/>
            <person name="Dinh H."/>
            <person name="Dugan-Rocha S."/>
            <person name="Fowler G."/>
            <person name="Garner T.T."/>
            <person name="Garnes J."/>
            <person name="Gnirke A."/>
            <person name="Hawes A."/>
            <person name="Hernandez J."/>
            <person name="Hines S."/>
            <person name="Holder M."/>
            <person name="Hume J."/>
            <person name="Jhangiani S.N."/>
            <person name="Joshi V."/>
            <person name="Khan Z.M."/>
            <person name="Jackson L."/>
            <person name="Kovar C."/>
            <person name="Kowis A."/>
            <person name="Lee S."/>
            <person name="Lewis L.R."/>
            <person name="Margolis J."/>
            <person name="Morgan M."/>
            <person name="Nazareth L.V."/>
            <person name="Nguyen N."/>
            <person name="Okwuonu G."/>
            <person name="Parker D."/>
            <person name="Richards S."/>
            <person name="Ruiz S.J."/>
            <person name="Santibanez J."/>
            <person name="Savard J."/>
            <person name="Scherer S.E."/>
            <person name="Schneider B."/>
            <person name="Sodergren E."/>
            <person name="Tautz D."/>
            <person name="Vattahil S."/>
            <person name="Villasana D."/>
            <person name="White C.S."/>
            <person name="Wright R."/>
            <person name="Park Y."/>
            <person name="Beeman R.W."/>
            <person name="Lord J."/>
            <person name="Oppert B."/>
            <person name="Lorenzen M."/>
            <person name="Brown S."/>
            <person name="Wang L."/>
            <person name="Savard J."/>
            <person name="Tautz D."/>
            <person name="Richards S."/>
            <person name="Weinstock G."/>
            <person name="Gibbs R.A."/>
            <person name="Liu Y."/>
            <person name="Worley K."/>
            <person name="Weinstock G."/>
            <person name="Elsik C.G."/>
            <person name="Reese J.T."/>
            <person name="Elhaik E."/>
            <person name="Landan G."/>
            <person name="Graur D."/>
            <person name="Arensburger P."/>
            <person name="Atkinson P."/>
            <person name="Beeman R.W."/>
            <person name="Beidler J."/>
            <person name="Brown S.J."/>
            <person name="Demuth J.P."/>
            <person name="Drury D.W."/>
            <person name="Du Y.Z."/>
            <person name="Fujiwara H."/>
            <person name="Lorenzen M."/>
            <person name="Maselli V."/>
            <person name="Osanai M."/>
            <person name="Park Y."/>
            <person name="Robertson H.M."/>
            <person name="Tu Z."/>
            <person name="Wang J.J."/>
            <person name="Wang S."/>
            <person name="Richards S."/>
            <person name="Song H."/>
            <person name="Zhang L."/>
            <person name="Sodergren E."/>
            <person name="Werner D."/>
            <person name="Stanke M."/>
            <person name="Morgenstern B."/>
            <person name="Solovyev V."/>
            <person name="Kosarev P."/>
            <person name="Brown G."/>
            <person name="Chen H.C."/>
            <person name="Ermolaeva O."/>
            <person name="Hlavina W."/>
            <person name="Kapustin Y."/>
            <person name="Kiryutin B."/>
            <person name="Kitts P."/>
            <person name="Maglott D."/>
            <person name="Pruitt K."/>
            <person name="Sapojnikov V."/>
            <person name="Souvorov A."/>
            <person name="Mackey A.J."/>
            <person name="Waterhouse R.M."/>
            <person name="Wyder S."/>
            <person name="Zdobnov E.M."/>
            <person name="Zdobnov E.M."/>
            <person name="Wyder S."/>
            <person name="Kriventseva E.V."/>
            <person name="Kadowaki T."/>
            <person name="Bork P."/>
            <person name="Aranda M."/>
            <person name="Bao R."/>
            <person name="Beermann A."/>
            <person name="Berns N."/>
            <person name="Bolognesi R."/>
            <person name="Bonneton F."/>
            <person name="Bopp D."/>
            <person name="Brown S.J."/>
            <person name="Bucher G."/>
            <person name="Butts T."/>
            <person name="Chaumot A."/>
            <person name="Denell R.E."/>
            <person name="Ferrier D.E."/>
            <person name="Friedrich M."/>
            <person name="Gordon C.M."/>
            <person name="Jindra M."/>
            <person name="Klingler M."/>
            <person name="Lan Q."/>
            <person name="Lattorff H.M."/>
            <person name="Laudet V."/>
            <person name="von Levetsow C."/>
            <person name="Liu Z."/>
            <person name="Lutz R."/>
            <person name="Lynch J.A."/>
            <person name="da Fonseca R.N."/>
            <person name="Posnien N."/>
            <person name="Reuter R."/>
            <person name="Roth S."/>
            <person name="Savard J."/>
            <person name="Schinko J.B."/>
            <person name="Schmitt C."/>
            <person name="Schoppmeier M."/>
            <person name="Schroder R."/>
            <person name="Shippy T.D."/>
            <person name="Simonnet F."/>
            <person name="Marques-Souza H."/>
            <person name="Tautz D."/>
            <person name="Tomoyasu Y."/>
            <person name="Trauner J."/>
            <person name="Van der Zee M."/>
            <person name="Vervoort M."/>
            <person name="Wittkopp N."/>
            <person name="Wimmer E.A."/>
            <person name="Yang X."/>
            <person name="Jones A.K."/>
            <person name="Sattelle D.B."/>
            <person name="Ebert P.R."/>
            <person name="Nelson D."/>
            <person name="Scott J.G."/>
            <person name="Beeman R.W."/>
            <person name="Muthukrishnan S."/>
            <person name="Kramer K.J."/>
            <person name="Arakane Y."/>
            <person name="Beeman R.W."/>
            <person name="Zhu Q."/>
            <person name="Hogenkamp D."/>
            <person name="Dixit R."/>
            <person name="Oppert B."/>
            <person name="Jiang H."/>
            <person name="Zou Z."/>
            <person name="Marshall J."/>
            <person name="Elpidina E."/>
            <person name="Vinokurov K."/>
            <person name="Oppert C."/>
            <person name="Zou Z."/>
            <person name="Evans J."/>
            <person name="Lu Z."/>
            <person name="Zhao P."/>
            <person name="Sumathipala N."/>
            <person name="Altincicek B."/>
            <person name="Vilcinskas A."/>
            <person name="Williams M."/>
            <person name="Hultmark D."/>
            <person name="Hetru C."/>
            <person name="Jiang H."/>
            <person name="Grimmelikhuijzen C.J."/>
            <person name="Hauser F."/>
            <person name="Cazzamali G."/>
            <person name="Williamson M."/>
            <person name="Park Y."/>
            <person name="Li B."/>
            <person name="Tanaka Y."/>
            <person name="Predel R."/>
            <person name="Neupert S."/>
            <person name="Schachtner J."/>
            <person name="Verleyen P."/>
            <person name="Raible F."/>
            <person name="Bork P."/>
            <person name="Friedrich M."/>
            <person name="Walden K.K."/>
            <person name="Robertson H.M."/>
            <person name="Angeli S."/>
            <person name="Foret S."/>
            <person name="Bucher G."/>
            <person name="Schuetz S."/>
            <person name="Maleszka R."/>
            <person name="Wimmer E.A."/>
            <person name="Beeman R.W."/>
            <person name="Lorenzen M."/>
            <person name="Tomoyasu Y."/>
            <person name="Miller S.C."/>
            <person name="Grossmann D."/>
            <person name="Bucher G."/>
        </authorList>
    </citation>
    <scope>NUCLEOTIDE SEQUENCE [LARGE SCALE GENOMIC DNA]</scope>
    <source>
        <strain evidence="1 2">Georgia GA2</strain>
    </source>
</reference>
<gene>
    <name evidence="1" type="primary">AUGUSTUS-3.0.2_33741</name>
    <name evidence="1" type="ORF">TcasGA2_TC033741</name>
</gene>
<organism evidence="1 2">
    <name type="scientific">Tribolium castaneum</name>
    <name type="common">Red flour beetle</name>
    <dbReference type="NCBI Taxonomy" id="7070"/>
    <lineage>
        <taxon>Eukaryota</taxon>
        <taxon>Metazoa</taxon>
        <taxon>Ecdysozoa</taxon>
        <taxon>Arthropoda</taxon>
        <taxon>Hexapoda</taxon>
        <taxon>Insecta</taxon>
        <taxon>Pterygota</taxon>
        <taxon>Neoptera</taxon>
        <taxon>Endopterygota</taxon>
        <taxon>Coleoptera</taxon>
        <taxon>Polyphaga</taxon>
        <taxon>Cucujiformia</taxon>
        <taxon>Tenebrionidae</taxon>
        <taxon>Tenebrionidae incertae sedis</taxon>
        <taxon>Tribolium</taxon>
    </lineage>
</organism>